<dbReference type="AlphaFoldDB" id="A0A395RHB8"/>
<gene>
    <name evidence="1" type="ORF">FSPOR_11502</name>
</gene>
<name>A0A395RHB8_FUSSP</name>
<protein>
    <submittedName>
        <fullName evidence="1">Uncharacterized protein</fullName>
    </submittedName>
</protein>
<evidence type="ECO:0000313" key="2">
    <source>
        <dbReference type="Proteomes" id="UP000266152"/>
    </source>
</evidence>
<proteinExistence type="predicted"/>
<keyword evidence="2" id="KW-1185">Reference proteome</keyword>
<dbReference type="STRING" id="5514.A0A395RHB8"/>
<accession>A0A395RHB8</accession>
<dbReference type="Proteomes" id="UP000266152">
    <property type="component" value="Unassembled WGS sequence"/>
</dbReference>
<organism evidence="1 2">
    <name type="scientific">Fusarium sporotrichioides</name>
    <dbReference type="NCBI Taxonomy" id="5514"/>
    <lineage>
        <taxon>Eukaryota</taxon>
        <taxon>Fungi</taxon>
        <taxon>Dikarya</taxon>
        <taxon>Ascomycota</taxon>
        <taxon>Pezizomycotina</taxon>
        <taxon>Sordariomycetes</taxon>
        <taxon>Hypocreomycetidae</taxon>
        <taxon>Hypocreales</taxon>
        <taxon>Nectriaceae</taxon>
        <taxon>Fusarium</taxon>
    </lineage>
</organism>
<evidence type="ECO:0000313" key="1">
    <source>
        <dbReference type="EMBL" id="RGP59209.1"/>
    </source>
</evidence>
<dbReference type="EMBL" id="PXOF01000229">
    <property type="protein sequence ID" value="RGP59209.1"/>
    <property type="molecule type" value="Genomic_DNA"/>
</dbReference>
<comment type="caution">
    <text evidence="1">The sequence shown here is derived from an EMBL/GenBank/DDBJ whole genome shotgun (WGS) entry which is preliminary data.</text>
</comment>
<sequence>MYRTPIIRAFPAGFDYQLPETWPSFDNEKLIDVLPWVSEGKGGDDPYQEVYSDECMAEIYGAKWRGFRLAMRALAEYEDHHITEFVIGGNEVQSGLNCQIFDQRCTEYDDFLTLLKRPGFRHLDLHLFTGLIEEDD</sequence>
<reference evidence="1 2" key="1">
    <citation type="journal article" date="2018" name="PLoS Pathog.">
        <title>Evolution of structural diversity of trichothecenes, a family of toxins produced by plant pathogenic and entomopathogenic fungi.</title>
        <authorList>
            <person name="Proctor R.H."/>
            <person name="McCormick S.P."/>
            <person name="Kim H.S."/>
            <person name="Cardoza R.E."/>
            <person name="Stanley A.M."/>
            <person name="Lindo L."/>
            <person name="Kelly A."/>
            <person name="Brown D.W."/>
            <person name="Lee T."/>
            <person name="Vaughan M.M."/>
            <person name="Alexander N.J."/>
            <person name="Busman M."/>
            <person name="Gutierrez S."/>
        </authorList>
    </citation>
    <scope>NUCLEOTIDE SEQUENCE [LARGE SCALE GENOMIC DNA]</scope>
    <source>
        <strain evidence="1 2">NRRL 3299</strain>
    </source>
</reference>